<gene>
    <name evidence="1" type="ORF">E5Q53_01290</name>
</gene>
<dbReference type="AlphaFoldDB" id="A0AAE6JR57"/>
<reference evidence="1 2" key="1">
    <citation type="submission" date="2019-04" db="EMBL/GenBank/DDBJ databases">
        <title>Complete Genome and Methylome Analysis of Haemophilus haemolyticus NEB129.</title>
        <authorList>
            <person name="Fomenkov A."/>
            <person name="Roberts R.J."/>
            <person name="Anton B.P."/>
            <person name="Vincze T."/>
        </authorList>
    </citation>
    <scope>NUCLEOTIDE SEQUENCE [LARGE SCALE GENOMIC DNA]</scope>
    <source>
        <strain evidence="1 2">NEB129</strain>
    </source>
</reference>
<evidence type="ECO:0000313" key="1">
    <source>
        <dbReference type="EMBL" id="QEN10198.1"/>
    </source>
</evidence>
<dbReference type="KEGG" id="hpaa:E5Q53_01290"/>
<accession>A0AAE6JR57</accession>
<dbReference type="GeneID" id="78223721"/>
<organism evidence="1 2">
    <name type="scientific">Haemophilus parahaemolyticus</name>
    <dbReference type="NCBI Taxonomy" id="735"/>
    <lineage>
        <taxon>Bacteria</taxon>
        <taxon>Pseudomonadati</taxon>
        <taxon>Pseudomonadota</taxon>
        <taxon>Gammaproteobacteria</taxon>
        <taxon>Pasteurellales</taxon>
        <taxon>Pasteurellaceae</taxon>
        <taxon>Haemophilus</taxon>
    </lineage>
</organism>
<proteinExistence type="predicted"/>
<protein>
    <submittedName>
        <fullName evidence="1">Uncharacterized protein</fullName>
    </submittedName>
</protein>
<dbReference type="Proteomes" id="UP000323974">
    <property type="component" value="Chromosome"/>
</dbReference>
<name>A0AAE6JR57_HAEPH</name>
<dbReference type="RefSeq" id="WP_005705316.1">
    <property type="nucleotide sequence ID" value="NZ_CP038817.1"/>
</dbReference>
<evidence type="ECO:0000313" key="2">
    <source>
        <dbReference type="Proteomes" id="UP000323974"/>
    </source>
</evidence>
<dbReference type="EMBL" id="CP038817">
    <property type="protein sequence ID" value="QEN10198.1"/>
    <property type="molecule type" value="Genomic_DNA"/>
</dbReference>
<sequence>MKEDIKIFDKLFELILSKESISEELMRDIDNIVIRYPYLTKGLITGVIKESDEAYRLAHYIDSYFQFLQYRDVEILKISLHRYNKAELSDKTLNPLLYRDSNKRNFNYTIYDKSPNEKILYLDQNVMSDLMDKKDEAEKIKSLCFSNNIIIVYSPNHLEEANRFPCEIKKTKFIEAIRYLTDDILFLPCDNSDKNFLAKEDPIYSLNRVKKYEDTSIYFEKLTILGQKDREMFLPEYEEKNHKDFINNSHDVFNLLSDEDFSKVMSNSFGGFVTKDNFKNILKDRDGFNLKIKSLYKALDLLGYKLEKKKIEMNLG</sequence>